<evidence type="ECO:0000256" key="2">
    <source>
        <dbReference type="ARBA" id="ARBA00023125"/>
    </source>
</evidence>
<evidence type="ECO:0000313" key="6">
    <source>
        <dbReference type="Proteomes" id="UP001147148"/>
    </source>
</evidence>
<dbReference type="InterPro" id="IPR036390">
    <property type="entry name" value="WH_DNA-bd_sf"/>
</dbReference>
<keyword evidence="3" id="KW-0804">Transcription</keyword>
<protein>
    <recommendedName>
        <fullName evidence="4">HTH marR-type domain-containing protein</fullName>
    </recommendedName>
</protein>
<dbReference type="EMBL" id="JAPDSH010000005">
    <property type="protein sequence ID" value="MDF0480190.1"/>
    <property type="molecule type" value="Genomic_DNA"/>
</dbReference>
<proteinExistence type="predicted"/>
<feature type="domain" description="HTH marR-type" evidence="4">
    <location>
        <begin position="4"/>
        <end position="146"/>
    </location>
</feature>
<reference evidence="5" key="1">
    <citation type="submission" date="2022-10" db="EMBL/GenBank/DDBJ databases">
        <title>Vagococcus sp. isolated from poultry meat.</title>
        <authorList>
            <person name="Johansson P."/>
            <person name="Bjorkroth J."/>
        </authorList>
    </citation>
    <scope>NUCLEOTIDE SEQUENCE</scope>
    <source>
        <strain evidence="5">PNs007</strain>
    </source>
</reference>
<dbReference type="SMART" id="SM00347">
    <property type="entry name" value="HTH_MARR"/>
    <property type="match status" value="1"/>
</dbReference>
<keyword evidence="1" id="KW-0805">Transcription regulation</keyword>
<dbReference type="RefSeq" id="WP_275471768.1">
    <property type="nucleotide sequence ID" value="NZ_JAPDSH010000005.1"/>
</dbReference>
<dbReference type="InterPro" id="IPR000835">
    <property type="entry name" value="HTH_MarR-typ"/>
</dbReference>
<keyword evidence="6" id="KW-1185">Reference proteome</keyword>
<gene>
    <name evidence="5" type="ORF">OL233_07775</name>
</gene>
<keyword evidence="2" id="KW-0238">DNA-binding</keyword>
<evidence type="ECO:0000313" key="5">
    <source>
        <dbReference type="EMBL" id="MDF0480190.1"/>
    </source>
</evidence>
<organism evidence="5 6">
    <name type="scientific">Vagococcus proximus</name>
    <dbReference type="NCBI Taxonomy" id="2991417"/>
    <lineage>
        <taxon>Bacteria</taxon>
        <taxon>Bacillati</taxon>
        <taxon>Bacillota</taxon>
        <taxon>Bacilli</taxon>
        <taxon>Lactobacillales</taxon>
        <taxon>Enterococcaceae</taxon>
        <taxon>Vagococcus</taxon>
    </lineage>
</organism>
<accession>A0ABT5X2I4</accession>
<dbReference type="SUPFAM" id="SSF46785">
    <property type="entry name" value="Winged helix' DNA-binding domain"/>
    <property type="match status" value="1"/>
</dbReference>
<dbReference type="Pfam" id="PF12802">
    <property type="entry name" value="MarR_2"/>
    <property type="match status" value="1"/>
</dbReference>
<sequence>MMDDNTIQQTITEFSTYIQEMNRTYEAYAKKYNLSYTTLQLINLINEVEDCTQKKICELTFLPKQTVNSIITSLYKDELIDLIVNPTNRRSKTIIFTPKGQTFVQNALPKVREAEISAMESLTEEERFIMLKGMALFCHHLNKNML</sequence>
<dbReference type="PANTHER" id="PTHR42756">
    <property type="entry name" value="TRANSCRIPTIONAL REGULATOR, MARR"/>
    <property type="match status" value="1"/>
</dbReference>
<dbReference type="InterPro" id="IPR036388">
    <property type="entry name" value="WH-like_DNA-bd_sf"/>
</dbReference>
<evidence type="ECO:0000256" key="1">
    <source>
        <dbReference type="ARBA" id="ARBA00023015"/>
    </source>
</evidence>
<comment type="caution">
    <text evidence="5">The sequence shown here is derived from an EMBL/GenBank/DDBJ whole genome shotgun (WGS) entry which is preliminary data.</text>
</comment>
<evidence type="ECO:0000256" key="3">
    <source>
        <dbReference type="ARBA" id="ARBA00023163"/>
    </source>
</evidence>
<evidence type="ECO:0000259" key="4">
    <source>
        <dbReference type="PROSITE" id="PS50995"/>
    </source>
</evidence>
<dbReference type="PROSITE" id="PS50995">
    <property type="entry name" value="HTH_MARR_2"/>
    <property type="match status" value="1"/>
</dbReference>
<dbReference type="PANTHER" id="PTHR42756:SF1">
    <property type="entry name" value="TRANSCRIPTIONAL REPRESSOR OF EMRAB OPERON"/>
    <property type="match status" value="1"/>
</dbReference>
<dbReference type="Gene3D" id="1.10.10.10">
    <property type="entry name" value="Winged helix-like DNA-binding domain superfamily/Winged helix DNA-binding domain"/>
    <property type="match status" value="1"/>
</dbReference>
<name>A0ABT5X2I4_9ENTE</name>
<dbReference type="Proteomes" id="UP001147148">
    <property type="component" value="Unassembled WGS sequence"/>
</dbReference>